<evidence type="ECO:0000313" key="2">
    <source>
        <dbReference type="Proteomes" id="UP000076863"/>
    </source>
</evidence>
<dbReference type="OrthoDB" id="5427059at2759"/>
<name>A0A166YME7_9HYPO</name>
<reference evidence="1 2" key="1">
    <citation type="journal article" date="2016" name="Genome Biol. Evol.">
        <title>Divergent and convergent evolution of fungal pathogenicity.</title>
        <authorList>
            <person name="Shang Y."/>
            <person name="Xiao G."/>
            <person name="Zheng P."/>
            <person name="Cen K."/>
            <person name="Zhan S."/>
            <person name="Wang C."/>
        </authorList>
    </citation>
    <scope>NUCLEOTIDE SEQUENCE [LARGE SCALE GENOMIC DNA]</scope>
    <source>
        <strain evidence="1 2">RCEF 3172</strain>
    </source>
</reference>
<keyword evidence="2" id="KW-1185">Reference proteome</keyword>
<dbReference type="AlphaFoldDB" id="A0A166YME7"/>
<organism evidence="1 2">
    <name type="scientific">Beauveria brongniartii RCEF 3172</name>
    <dbReference type="NCBI Taxonomy" id="1081107"/>
    <lineage>
        <taxon>Eukaryota</taxon>
        <taxon>Fungi</taxon>
        <taxon>Dikarya</taxon>
        <taxon>Ascomycota</taxon>
        <taxon>Pezizomycotina</taxon>
        <taxon>Sordariomycetes</taxon>
        <taxon>Hypocreomycetidae</taxon>
        <taxon>Hypocreales</taxon>
        <taxon>Cordycipitaceae</taxon>
        <taxon>Beauveria</taxon>
        <taxon>Beauveria brongniartii</taxon>
    </lineage>
</organism>
<protein>
    <submittedName>
        <fullName evidence="1">Uncharacterized protein</fullName>
    </submittedName>
</protein>
<accession>A0A166YME7</accession>
<evidence type="ECO:0000313" key="1">
    <source>
        <dbReference type="EMBL" id="OAA37061.1"/>
    </source>
</evidence>
<proteinExistence type="predicted"/>
<sequence>MPTSEATLTQTPLHVLGLVLRSLDSLRSLGSAVLAHPAHGVVEDLTARLVNAALPACEDDGYLPVGGDGSGALRERGRATRAETARIHRMLYGYEIYCGLLFRDENDCKADLSWRTDVNFQLSAALYNENVVKANNQLACIHDFLENIVLSAFKQVAMYDVTWGAHEVDYLSTGSANEHVQAHLSLGLDYIYKLAQANTPLPPSASPDARLQRFRLLRRMLLTHRYSATSALPPRAAYMLASELNERAVERWAAEGAAREAEVEEREWPAMKRSWAKRKDMYDQGYRGFYMEH</sequence>
<dbReference type="EMBL" id="AZHA01000032">
    <property type="protein sequence ID" value="OAA37061.1"/>
    <property type="molecule type" value="Genomic_DNA"/>
</dbReference>
<comment type="caution">
    <text evidence="1">The sequence shown here is derived from an EMBL/GenBank/DDBJ whole genome shotgun (WGS) entry which is preliminary data.</text>
</comment>
<gene>
    <name evidence="1" type="ORF">BBO_07760</name>
</gene>
<dbReference type="Proteomes" id="UP000076863">
    <property type="component" value="Unassembled WGS sequence"/>
</dbReference>